<keyword evidence="2" id="KW-0472">Membrane</keyword>
<feature type="transmembrane region" description="Helical" evidence="2">
    <location>
        <begin position="109"/>
        <end position="127"/>
    </location>
</feature>
<protein>
    <submittedName>
        <fullName evidence="3">Uncharacterized protein</fullName>
    </submittedName>
</protein>
<evidence type="ECO:0000313" key="3">
    <source>
        <dbReference type="EMBL" id="QDZ25386.1"/>
    </source>
</evidence>
<evidence type="ECO:0000256" key="1">
    <source>
        <dbReference type="SAM" id="MobiDB-lite"/>
    </source>
</evidence>
<evidence type="ECO:0000256" key="2">
    <source>
        <dbReference type="SAM" id="Phobius"/>
    </source>
</evidence>
<dbReference type="AlphaFoldDB" id="A0A5B8MZ98"/>
<dbReference type="Proteomes" id="UP000316726">
    <property type="component" value="Chromosome 17"/>
</dbReference>
<keyword evidence="4" id="KW-1185">Reference proteome</keyword>
<proteinExistence type="predicted"/>
<evidence type="ECO:0000313" key="4">
    <source>
        <dbReference type="Proteomes" id="UP000316726"/>
    </source>
</evidence>
<keyword evidence="2" id="KW-1133">Transmembrane helix</keyword>
<sequence length="164" mass="18068">MAKAMAVLRGLGPRYPLHGGKGPRNQQHGASCSGMTRRLTRTRPESESLACSCCCYSTKKRRDPLELSPTPLRGRRTASVLTRASDDKVLKELDADWEMETRPGLFTRIALALCLVVAGFSGGTIVLRIVASIFAIFLACIRYIFISVVLLFVLSLLWQNPKDA</sequence>
<organism evidence="3 4">
    <name type="scientific">Chloropicon primus</name>
    <dbReference type="NCBI Taxonomy" id="1764295"/>
    <lineage>
        <taxon>Eukaryota</taxon>
        <taxon>Viridiplantae</taxon>
        <taxon>Chlorophyta</taxon>
        <taxon>Chloropicophyceae</taxon>
        <taxon>Chloropicales</taxon>
        <taxon>Chloropicaceae</taxon>
        <taxon>Chloropicon</taxon>
    </lineage>
</organism>
<gene>
    <name evidence="3" type="ORF">A3770_17p79040</name>
</gene>
<feature type="compositionally biased region" description="Polar residues" evidence="1">
    <location>
        <begin position="24"/>
        <end position="34"/>
    </location>
</feature>
<name>A0A5B8MZ98_9CHLO</name>
<accession>A0A5B8MZ98</accession>
<feature type="transmembrane region" description="Helical" evidence="2">
    <location>
        <begin position="133"/>
        <end position="158"/>
    </location>
</feature>
<reference evidence="3 4" key="1">
    <citation type="submission" date="2018-07" db="EMBL/GenBank/DDBJ databases">
        <title>The complete nuclear genome of the prasinophyte Chloropicon primus (CCMP1205).</title>
        <authorList>
            <person name="Pombert J.-F."/>
            <person name="Otis C."/>
            <person name="Turmel M."/>
            <person name="Lemieux C."/>
        </authorList>
    </citation>
    <scope>NUCLEOTIDE SEQUENCE [LARGE SCALE GENOMIC DNA]</scope>
    <source>
        <strain evidence="3 4">CCMP1205</strain>
    </source>
</reference>
<keyword evidence="2" id="KW-0812">Transmembrane</keyword>
<feature type="region of interest" description="Disordered" evidence="1">
    <location>
        <begin position="13"/>
        <end position="37"/>
    </location>
</feature>
<dbReference type="EMBL" id="CP031050">
    <property type="protein sequence ID" value="QDZ25386.1"/>
    <property type="molecule type" value="Genomic_DNA"/>
</dbReference>